<accession>A0A2S2E963</accession>
<evidence type="ECO:0000259" key="1">
    <source>
        <dbReference type="PROSITE" id="PS50801"/>
    </source>
</evidence>
<feature type="domain" description="STAS" evidence="1">
    <location>
        <begin position="5"/>
        <end position="137"/>
    </location>
</feature>
<dbReference type="InterPro" id="IPR036513">
    <property type="entry name" value="STAS_dom_sf"/>
</dbReference>
<dbReference type="RefSeq" id="WP_109340953.1">
    <property type="nucleotide sequence ID" value="NZ_CP029347.1"/>
</dbReference>
<dbReference type="InterPro" id="IPR002645">
    <property type="entry name" value="STAS_dom"/>
</dbReference>
<dbReference type="AlphaFoldDB" id="A0A2S2E963"/>
<organism evidence="2 3">
    <name type="scientific">Saliniradius amylolyticus</name>
    <dbReference type="NCBI Taxonomy" id="2183582"/>
    <lineage>
        <taxon>Bacteria</taxon>
        <taxon>Pseudomonadati</taxon>
        <taxon>Pseudomonadota</taxon>
        <taxon>Gammaproteobacteria</taxon>
        <taxon>Alteromonadales</taxon>
        <taxon>Alteromonadaceae</taxon>
        <taxon>Saliniradius</taxon>
    </lineage>
</organism>
<reference evidence="2 3" key="1">
    <citation type="submission" date="2018-05" db="EMBL/GenBank/DDBJ databases">
        <title>Salinimonas sp. HMF8227 Genome sequencing and assembly.</title>
        <authorList>
            <person name="Kang H."/>
            <person name="Kang J."/>
            <person name="Cha I."/>
            <person name="Kim H."/>
            <person name="Joh K."/>
        </authorList>
    </citation>
    <scope>NUCLEOTIDE SEQUENCE [LARGE SCALE GENOMIC DNA]</scope>
    <source>
        <strain evidence="2 3">HMF8227</strain>
    </source>
</reference>
<evidence type="ECO:0000313" key="2">
    <source>
        <dbReference type="EMBL" id="AWL13457.1"/>
    </source>
</evidence>
<evidence type="ECO:0000313" key="3">
    <source>
        <dbReference type="Proteomes" id="UP000245728"/>
    </source>
</evidence>
<dbReference type="Proteomes" id="UP000245728">
    <property type="component" value="Chromosome"/>
</dbReference>
<name>A0A2S2E963_9ALTE</name>
<dbReference type="EMBL" id="CP029347">
    <property type="protein sequence ID" value="AWL13457.1"/>
    <property type="molecule type" value="Genomic_DNA"/>
</dbReference>
<dbReference type="KEGG" id="salh:HMF8227_03009"/>
<dbReference type="OrthoDB" id="8685730at2"/>
<dbReference type="PROSITE" id="PS50801">
    <property type="entry name" value="STAS"/>
    <property type="match status" value="1"/>
</dbReference>
<sequence length="169" mass="18782">MSTSNHILFARQQKMVVFKLVGELRHTDSLGLDSLIQEVFVSCEKPAVQEVLVDLSESRYMDSTILGLLAMIARLSIKKLGHKASLLCTNQDVLAILNSMCLDQVFILIGALDQAETGVEYQSVDSLTSDEKARARVILEAHRSLMNLSESNKATFQPVVELMKQELES</sequence>
<gene>
    <name evidence="2" type="ORF">HMF8227_03009</name>
</gene>
<dbReference type="SUPFAM" id="SSF52091">
    <property type="entry name" value="SpoIIaa-like"/>
    <property type="match status" value="1"/>
</dbReference>
<dbReference type="Gene3D" id="3.30.750.24">
    <property type="entry name" value="STAS domain"/>
    <property type="match status" value="1"/>
</dbReference>
<protein>
    <recommendedName>
        <fullName evidence="1">STAS domain-containing protein</fullName>
    </recommendedName>
</protein>
<proteinExistence type="predicted"/>
<dbReference type="Pfam" id="PF01740">
    <property type="entry name" value="STAS"/>
    <property type="match status" value="1"/>
</dbReference>
<dbReference type="CDD" id="cd07043">
    <property type="entry name" value="STAS_anti-anti-sigma_factors"/>
    <property type="match status" value="1"/>
</dbReference>
<keyword evidence="3" id="KW-1185">Reference proteome</keyword>